<reference evidence="1 2" key="1">
    <citation type="submission" date="2018-10" db="EMBL/GenBank/DDBJ databases">
        <title>Sequencing the genomes of 1000 actinobacteria strains.</title>
        <authorList>
            <person name="Klenk H.-P."/>
        </authorList>
    </citation>
    <scope>NUCLEOTIDE SEQUENCE [LARGE SCALE GENOMIC DNA]</scope>
    <source>
        <strain evidence="1 2">DSM 17894</strain>
    </source>
</reference>
<comment type="caution">
    <text evidence="1">The sequence shown here is derived from an EMBL/GenBank/DDBJ whole genome shotgun (WGS) entry which is preliminary data.</text>
</comment>
<proteinExistence type="predicted"/>
<organism evidence="1 2">
    <name type="scientific">Frondihabitans australicus</name>
    <dbReference type="NCBI Taxonomy" id="386892"/>
    <lineage>
        <taxon>Bacteria</taxon>
        <taxon>Bacillati</taxon>
        <taxon>Actinomycetota</taxon>
        <taxon>Actinomycetes</taxon>
        <taxon>Micrococcales</taxon>
        <taxon>Microbacteriaceae</taxon>
        <taxon>Frondihabitans</taxon>
    </lineage>
</organism>
<name>A0A495IDX6_9MICO</name>
<evidence type="ECO:0000313" key="2">
    <source>
        <dbReference type="Proteomes" id="UP000280008"/>
    </source>
</evidence>
<protein>
    <submittedName>
        <fullName evidence="1">Uncharacterized protein</fullName>
    </submittedName>
</protein>
<evidence type="ECO:0000313" key="1">
    <source>
        <dbReference type="EMBL" id="RKR74192.1"/>
    </source>
</evidence>
<dbReference type="AlphaFoldDB" id="A0A495IDX6"/>
<gene>
    <name evidence="1" type="ORF">C8E83_1300</name>
</gene>
<accession>A0A495IDX6</accession>
<dbReference type="Proteomes" id="UP000280008">
    <property type="component" value="Unassembled WGS sequence"/>
</dbReference>
<dbReference type="EMBL" id="RBKS01000001">
    <property type="protein sequence ID" value="RKR74192.1"/>
    <property type="molecule type" value="Genomic_DNA"/>
</dbReference>
<sequence>MLSYALRVITRPGFARESSSRAQRRLQKAIGAAHEFLESTREFIADEQLSSADSAYFFGSRKAWAVGDMIEIFAALVGDALFAEDEDLGIVAVIPMAVAELGTTAPRGLDDVQSLTWRSDELPAVHIGRRSAFDGFDNVHESRIPLAWTRPGLTAAAYLRVWQPADSAPDGTEEAAVYLRFFDSEADPVRHTYGLPPF</sequence>
<keyword evidence="2" id="KW-1185">Reference proteome</keyword>